<dbReference type="RefSeq" id="WP_122237889.1">
    <property type="nucleotide sequence ID" value="NZ_RDQK01000012.1"/>
</dbReference>
<evidence type="ECO:0000313" key="2">
    <source>
        <dbReference type="EMBL" id="RMX02181.1"/>
    </source>
</evidence>
<keyword evidence="4" id="KW-1185">Reference proteome</keyword>
<evidence type="ECO:0000313" key="3">
    <source>
        <dbReference type="EMBL" id="RMX10021.1"/>
    </source>
</evidence>
<dbReference type="PANTHER" id="PTHR30432:SF1">
    <property type="entry name" value="DNA-BINDING TRANSCRIPTIONAL DUAL REGULATOR MODE"/>
    <property type="match status" value="1"/>
</dbReference>
<evidence type="ECO:0000313" key="1">
    <source>
        <dbReference type="EMBL" id="RMW99680.1"/>
    </source>
</evidence>
<accession>A0A3M6R467</accession>
<accession>A0A3M6QHN3</accession>
<protein>
    <submittedName>
        <fullName evidence="1">LysR family transcriptional regulator</fullName>
    </submittedName>
</protein>
<dbReference type="PANTHER" id="PTHR30432">
    <property type="entry name" value="TRANSCRIPTIONAL REGULATOR MODE"/>
    <property type="match status" value="1"/>
</dbReference>
<dbReference type="AlphaFoldDB" id="A0A3M6QAM7"/>
<evidence type="ECO:0000313" key="6">
    <source>
        <dbReference type="Proteomes" id="UP000281171"/>
    </source>
</evidence>
<comment type="caution">
    <text evidence="1">The sequence shown here is derived from an EMBL/GenBank/DDBJ whole genome shotgun (WGS) entry which is preliminary data.</text>
</comment>
<accession>A0A3M6QAM7</accession>
<reference evidence="4 5" key="1">
    <citation type="submission" date="2018-10" db="EMBL/GenBank/DDBJ databases">
        <title>Comamonadaceae CDC group NO-1 genome sequencing and assembly.</title>
        <authorList>
            <person name="Bernier A.-M."/>
            <person name="Bernard K."/>
        </authorList>
    </citation>
    <scope>NUCLEOTIDE SEQUENCE [LARGE SCALE GENOMIC DNA]</scope>
    <source>
        <strain evidence="2 4">NML161473</strain>
        <strain evidence="3 6">NML180581</strain>
        <strain evidence="1 5">NML970147</strain>
    </source>
</reference>
<dbReference type="Gene3D" id="1.10.10.10">
    <property type="entry name" value="Winged helix-like DNA-binding domain superfamily/Winged helix DNA-binding domain"/>
    <property type="match status" value="1"/>
</dbReference>
<sequence length="115" mass="12389">MHVTTKFRLRVYRDEVVAIGPGKIELLEAVRDVGSISGAARHIGMSYRRAWLLLDELNKSLTSPATQASTGGAHGGGARLTPVGEEIIARYRAIEEKAYAAGAQDLEALQRMLAA</sequence>
<organism evidence="1 5">
    <name type="scientific">Allofranklinella schreckenbergeri</name>
    <dbReference type="NCBI Taxonomy" id="1076744"/>
    <lineage>
        <taxon>Bacteria</taxon>
        <taxon>Pseudomonadati</taxon>
        <taxon>Pseudomonadota</taxon>
        <taxon>Betaproteobacteria</taxon>
        <taxon>Burkholderiales</taxon>
        <taxon>Comamonadaceae</taxon>
        <taxon>Allofranklinella</taxon>
    </lineage>
</organism>
<dbReference type="EMBL" id="RDQK01000012">
    <property type="protein sequence ID" value="RMX10021.1"/>
    <property type="molecule type" value="Genomic_DNA"/>
</dbReference>
<evidence type="ECO:0000313" key="4">
    <source>
        <dbReference type="Proteomes" id="UP000267035"/>
    </source>
</evidence>
<dbReference type="EMBL" id="RDQM01000004">
    <property type="protein sequence ID" value="RMW99680.1"/>
    <property type="molecule type" value="Genomic_DNA"/>
</dbReference>
<dbReference type="InterPro" id="IPR036390">
    <property type="entry name" value="WH_DNA-bd_sf"/>
</dbReference>
<dbReference type="SUPFAM" id="SSF46785">
    <property type="entry name" value="Winged helix' DNA-binding domain"/>
    <property type="match status" value="1"/>
</dbReference>
<dbReference type="InterPro" id="IPR051815">
    <property type="entry name" value="Molybdate_resp_trans_reg"/>
</dbReference>
<gene>
    <name evidence="3" type="ORF">EBQ24_06075</name>
    <name evidence="2" type="ORF">EBQ25_01870</name>
    <name evidence="1" type="ORF">EBQ26_04680</name>
</gene>
<dbReference type="EMBL" id="RDQL01000002">
    <property type="protein sequence ID" value="RMX02181.1"/>
    <property type="molecule type" value="Genomic_DNA"/>
</dbReference>
<dbReference type="InterPro" id="IPR036388">
    <property type="entry name" value="WH-like_DNA-bd_sf"/>
</dbReference>
<dbReference type="Proteomes" id="UP000267035">
    <property type="component" value="Unassembled WGS sequence"/>
</dbReference>
<dbReference type="Proteomes" id="UP000281171">
    <property type="component" value="Unassembled WGS sequence"/>
</dbReference>
<name>A0A3M6QAM7_9BURK</name>
<proteinExistence type="predicted"/>
<evidence type="ECO:0000313" key="5">
    <source>
        <dbReference type="Proteomes" id="UP000267521"/>
    </source>
</evidence>
<dbReference type="Proteomes" id="UP000267521">
    <property type="component" value="Unassembled WGS sequence"/>
</dbReference>